<gene>
    <name evidence="1" type="ORF">QR721_13530</name>
</gene>
<keyword evidence="2" id="KW-1185">Reference proteome</keyword>
<evidence type="ECO:0000313" key="1">
    <source>
        <dbReference type="EMBL" id="WLV24642.1"/>
    </source>
</evidence>
<evidence type="ECO:0000313" key="2">
    <source>
        <dbReference type="Proteomes" id="UP001180087"/>
    </source>
</evidence>
<reference evidence="1" key="1">
    <citation type="submission" date="2023-06" db="EMBL/GenBank/DDBJ databases">
        <title>A Treasure from Seagulls: Isolation and Description of Aciduricobacillus qingdaonensis gen. nov., sp. nov., a Rare Obligately Uric Acid-utilizing Member in the Family Bacillaceae.</title>
        <authorList>
            <person name="Liu W."/>
            <person name="Wang B."/>
        </authorList>
    </citation>
    <scope>NUCLEOTIDE SEQUENCE</scope>
    <source>
        <strain evidence="1">44XB</strain>
    </source>
</reference>
<accession>A0ABY9KV57</accession>
<dbReference type="RefSeq" id="WP_348027876.1">
    <property type="nucleotide sequence ID" value="NZ_CP129113.1"/>
</dbReference>
<dbReference type="Proteomes" id="UP001180087">
    <property type="component" value="Chromosome"/>
</dbReference>
<dbReference type="SUPFAM" id="SSF53335">
    <property type="entry name" value="S-adenosyl-L-methionine-dependent methyltransferases"/>
    <property type="match status" value="1"/>
</dbReference>
<evidence type="ECO:0008006" key="3">
    <source>
        <dbReference type="Google" id="ProtNLM"/>
    </source>
</evidence>
<dbReference type="EMBL" id="CP129113">
    <property type="protein sequence ID" value="WLV24642.1"/>
    <property type="molecule type" value="Genomic_DNA"/>
</dbReference>
<dbReference type="InterPro" id="IPR029063">
    <property type="entry name" value="SAM-dependent_MTases_sf"/>
</dbReference>
<name>A0ABY9KV57_9BACI</name>
<dbReference type="Gene3D" id="3.40.50.150">
    <property type="entry name" value="Vaccinia Virus protein VP39"/>
    <property type="match status" value="1"/>
</dbReference>
<organism evidence="1 2">
    <name type="scientific">Aciduricibacillus chroicocephali</name>
    <dbReference type="NCBI Taxonomy" id="3054939"/>
    <lineage>
        <taxon>Bacteria</taxon>
        <taxon>Bacillati</taxon>
        <taxon>Bacillota</taxon>
        <taxon>Bacilli</taxon>
        <taxon>Bacillales</taxon>
        <taxon>Bacillaceae</taxon>
        <taxon>Aciduricibacillus</taxon>
    </lineage>
</organism>
<protein>
    <recommendedName>
        <fullName evidence="3">DNA methylase adenine-specific domain-containing protein</fullName>
    </recommendedName>
</protein>
<proteinExistence type="predicted"/>
<sequence>MNNKLLQLNHLADLSRGARNLDINELILEGLEKDFDLNYQDINEIQRKSNGFGEVIAPAIIGNFMRKVITKDVNVLVPWNIYGELIDAIAPNVKSSVLISRNDTFAKITNLILKDDKHKVSVGDSLRVLDELSEAAFDLICGLPPMGMKSKAEINNKIFNAELSHLLILKASKLLSEDGQMFFVVNEKFFNRQKPNTILPILEDRGVYLDSAFYLPPGTLFNTGIGTYLVVLSRKKYDGLFISELINENLEQVILNWKERKESKILQNGKLVESVSFSSYVRLEKELEVKRIVDKTNLTTIPLKDIVISINSLPRKDVSFKEQANSIYLPNIGLSDVVDNQQEMKIKSQNYFQIILNDNVYTTYLAKWFNTELGLLVRESLMSGAYIQKINKTILLKANVYLPEKKVQQELLNIQSKIDEFRNELYSIEDRAWNYPNSYEQLNKRLEKLNREDGFAEWIETLPFPLASILYKYYAIKDVSSKKEFLLHFFEAFAQFQVVLMLSAYTKNGSNLDEKYIYEIDADKLIRATFGSWVHIGENMAKKLRQLLEDSSEQCLRLFQHKRKGFIKMVSSKQIYNVLRKTNGYRNDWKGHGGVESSTEAKNRLVLLEKELHSLRNVIGAAYEGYQLIQPGTGHFSAGLYHCNCKLLRGTRNTFIENNIEVLNGLDIENLYLLEEDGHEPLALLPFIKLMPSPNTQVNTCYFYNRLNQDGVRMVSYYFDQDADVTIQDNVIQSIINNLSFN</sequence>